<feature type="compositionally biased region" description="Low complexity" evidence="4">
    <location>
        <begin position="114"/>
        <end position="125"/>
    </location>
</feature>
<dbReference type="PANTHER" id="PTHR33154">
    <property type="entry name" value="TRANSCRIPTIONAL REGULATOR, ARSR FAMILY"/>
    <property type="match status" value="1"/>
</dbReference>
<gene>
    <name evidence="6" type="ORF">GCM10007877_26130</name>
</gene>
<dbReference type="InterPro" id="IPR001845">
    <property type="entry name" value="HTH_ArsR_DNA-bd_dom"/>
</dbReference>
<reference evidence="6 7" key="1">
    <citation type="journal article" date="2014" name="Int. J. Syst. Evol. Microbiol.">
        <title>Complete genome sequence of Corynebacterium casei LMG S-19264T (=DSM 44701T), isolated from a smear-ripened cheese.</title>
        <authorList>
            <consortium name="US DOE Joint Genome Institute (JGI-PGF)"/>
            <person name="Walter F."/>
            <person name="Albersmeier A."/>
            <person name="Kalinowski J."/>
            <person name="Ruckert C."/>
        </authorList>
    </citation>
    <scope>NUCLEOTIDE SEQUENCE [LARGE SCALE GENOMIC DNA]</scope>
    <source>
        <strain evidence="6 7">NBRC 110095</strain>
    </source>
</reference>
<keyword evidence="1" id="KW-0805">Transcription regulation</keyword>
<dbReference type="SUPFAM" id="SSF46785">
    <property type="entry name" value="Winged helix' DNA-binding domain"/>
    <property type="match status" value="1"/>
</dbReference>
<organism evidence="6 7">
    <name type="scientific">Marinibactrum halimedae</name>
    <dbReference type="NCBI Taxonomy" id="1444977"/>
    <lineage>
        <taxon>Bacteria</taxon>
        <taxon>Pseudomonadati</taxon>
        <taxon>Pseudomonadota</taxon>
        <taxon>Gammaproteobacteria</taxon>
        <taxon>Cellvibrionales</taxon>
        <taxon>Cellvibrionaceae</taxon>
        <taxon>Marinibactrum</taxon>
    </lineage>
</organism>
<keyword evidence="2" id="KW-0238">DNA-binding</keyword>
<dbReference type="InterPro" id="IPR051081">
    <property type="entry name" value="HTH_MetalResp_TranReg"/>
</dbReference>
<protein>
    <recommendedName>
        <fullName evidence="5">HTH arsR-type domain-containing protein</fullName>
    </recommendedName>
</protein>
<keyword evidence="3" id="KW-0804">Transcription</keyword>
<evidence type="ECO:0000259" key="5">
    <source>
        <dbReference type="PROSITE" id="PS50987"/>
    </source>
</evidence>
<name>A0AA37T4Z3_9GAMM</name>
<dbReference type="AlphaFoldDB" id="A0AA37T4Z3"/>
<feature type="domain" description="HTH arsR-type" evidence="5">
    <location>
        <begin position="5"/>
        <end position="99"/>
    </location>
</feature>
<dbReference type="InterPro" id="IPR036390">
    <property type="entry name" value="WH_DNA-bd_sf"/>
</dbReference>
<dbReference type="Pfam" id="PF01022">
    <property type="entry name" value="HTH_5"/>
    <property type="match status" value="1"/>
</dbReference>
<dbReference type="GO" id="GO:0003677">
    <property type="term" value="F:DNA binding"/>
    <property type="evidence" value="ECO:0007669"/>
    <property type="project" value="UniProtKB-KW"/>
</dbReference>
<dbReference type="PANTHER" id="PTHR33154:SF28">
    <property type="entry name" value="HTH-TYPE TRANSCRIPTIONAL REGULATOR YGAV-RELATED"/>
    <property type="match status" value="1"/>
</dbReference>
<dbReference type="PRINTS" id="PR00778">
    <property type="entry name" value="HTHARSR"/>
</dbReference>
<keyword evidence="7" id="KW-1185">Reference proteome</keyword>
<evidence type="ECO:0000256" key="2">
    <source>
        <dbReference type="ARBA" id="ARBA00023125"/>
    </source>
</evidence>
<evidence type="ECO:0000256" key="4">
    <source>
        <dbReference type="SAM" id="MobiDB-lite"/>
    </source>
</evidence>
<sequence>MDLQNMQQVAVEAERLLKLLAHRSRLLVLCNLAKEEQTAGELEAIAGLSQSALSQHLAKLREENIVTTRREAQRIYYSLSDDTTRELIVSLYRVFCKKEEAIGLTGSSSPVLNSASTSSPNCSSSLPEDATGDVSDVFPSKAVAGRTEQ</sequence>
<evidence type="ECO:0000313" key="6">
    <source>
        <dbReference type="EMBL" id="GLS26894.1"/>
    </source>
</evidence>
<dbReference type="GO" id="GO:0003700">
    <property type="term" value="F:DNA-binding transcription factor activity"/>
    <property type="evidence" value="ECO:0007669"/>
    <property type="project" value="InterPro"/>
</dbReference>
<dbReference type="PROSITE" id="PS50987">
    <property type="entry name" value="HTH_ARSR_2"/>
    <property type="match status" value="1"/>
</dbReference>
<dbReference type="NCBIfam" id="NF033788">
    <property type="entry name" value="HTH_metalloreg"/>
    <property type="match status" value="1"/>
</dbReference>
<proteinExistence type="predicted"/>
<comment type="caution">
    <text evidence="6">The sequence shown here is derived from an EMBL/GenBank/DDBJ whole genome shotgun (WGS) entry which is preliminary data.</text>
</comment>
<dbReference type="InterPro" id="IPR011991">
    <property type="entry name" value="ArsR-like_HTH"/>
</dbReference>
<dbReference type="Proteomes" id="UP001156870">
    <property type="component" value="Unassembled WGS sequence"/>
</dbReference>
<dbReference type="Gene3D" id="1.10.10.10">
    <property type="entry name" value="Winged helix-like DNA-binding domain superfamily/Winged helix DNA-binding domain"/>
    <property type="match status" value="1"/>
</dbReference>
<evidence type="ECO:0000313" key="7">
    <source>
        <dbReference type="Proteomes" id="UP001156870"/>
    </source>
</evidence>
<evidence type="ECO:0000256" key="1">
    <source>
        <dbReference type="ARBA" id="ARBA00023015"/>
    </source>
</evidence>
<dbReference type="EMBL" id="BSPD01000062">
    <property type="protein sequence ID" value="GLS26894.1"/>
    <property type="molecule type" value="Genomic_DNA"/>
</dbReference>
<dbReference type="RefSeq" id="WP_232593570.1">
    <property type="nucleotide sequence ID" value="NZ_BSPD01000062.1"/>
</dbReference>
<dbReference type="CDD" id="cd00090">
    <property type="entry name" value="HTH_ARSR"/>
    <property type="match status" value="1"/>
</dbReference>
<feature type="region of interest" description="Disordered" evidence="4">
    <location>
        <begin position="105"/>
        <end position="149"/>
    </location>
</feature>
<evidence type="ECO:0000256" key="3">
    <source>
        <dbReference type="ARBA" id="ARBA00023163"/>
    </source>
</evidence>
<dbReference type="InterPro" id="IPR036388">
    <property type="entry name" value="WH-like_DNA-bd_sf"/>
</dbReference>
<accession>A0AA37T4Z3</accession>
<dbReference type="SMART" id="SM00418">
    <property type="entry name" value="HTH_ARSR"/>
    <property type="match status" value="1"/>
</dbReference>